<dbReference type="PROSITE" id="PS50089">
    <property type="entry name" value="ZF_RING_2"/>
    <property type="match status" value="1"/>
</dbReference>
<organism evidence="3 4">
    <name type="scientific">Bonamia ostreae</name>
    <dbReference type="NCBI Taxonomy" id="126728"/>
    <lineage>
        <taxon>Eukaryota</taxon>
        <taxon>Sar</taxon>
        <taxon>Rhizaria</taxon>
        <taxon>Endomyxa</taxon>
        <taxon>Ascetosporea</taxon>
        <taxon>Haplosporida</taxon>
        <taxon>Bonamia</taxon>
    </lineage>
</organism>
<evidence type="ECO:0000259" key="2">
    <source>
        <dbReference type="PROSITE" id="PS50089"/>
    </source>
</evidence>
<protein>
    <recommendedName>
        <fullName evidence="2">RING-type domain-containing protein</fullName>
    </recommendedName>
</protein>
<sequence>EGFFELKEEKTEFPVSPFETTFDSNPIVVCPVCLEDLQNESKCVLTLLCGHKMHVGCLSSSSVCCPICRFEISSAKHFSKCDFCGAQGQLWFCLVCGSTNCERF</sequence>
<keyword evidence="1" id="KW-0862">Zinc</keyword>
<evidence type="ECO:0000313" key="3">
    <source>
        <dbReference type="EMBL" id="MES1922390.1"/>
    </source>
</evidence>
<feature type="domain" description="RING-type" evidence="2">
    <location>
        <begin position="30"/>
        <end position="69"/>
    </location>
</feature>
<feature type="non-terminal residue" evidence="3">
    <location>
        <position position="1"/>
    </location>
</feature>
<evidence type="ECO:0000256" key="1">
    <source>
        <dbReference type="PROSITE-ProRule" id="PRU00175"/>
    </source>
</evidence>
<proteinExistence type="predicted"/>
<dbReference type="SMART" id="SM00184">
    <property type="entry name" value="RING"/>
    <property type="match status" value="1"/>
</dbReference>
<reference evidence="3 4" key="1">
    <citation type="journal article" date="2024" name="BMC Biol.">
        <title>Comparative genomics of Ascetosporea gives new insight into the evolutionary basis for animal parasitism in Rhizaria.</title>
        <authorList>
            <person name="Hiltunen Thoren M."/>
            <person name="Onut-Brannstrom I."/>
            <person name="Alfjorden A."/>
            <person name="Peckova H."/>
            <person name="Swords F."/>
            <person name="Hooper C."/>
            <person name="Holzer A.S."/>
            <person name="Bass D."/>
            <person name="Burki F."/>
        </authorList>
    </citation>
    <scope>NUCLEOTIDE SEQUENCE [LARGE SCALE GENOMIC DNA]</scope>
    <source>
        <strain evidence="3">20-A016</strain>
    </source>
</reference>
<name>A0ABV2ART1_9EUKA</name>
<dbReference type="SUPFAM" id="SSF57850">
    <property type="entry name" value="RING/U-box"/>
    <property type="match status" value="1"/>
</dbReference>
<keyword evidence="4" id="KW-1185">Reference proteome</keyword>
<dbReference type="PANTHER" id="PTHR24007:SF7">
    <property type="entry name" value="BRCA1-ASSOCIATED PROTEIN"/>
    <property type="match status" value="1"/>
</dbReference>
<dbReference type="InterPro" id="IPR001841">
    <property type="entry name" value="Znf_RING"/>
</dbReference>
<comment type="caution">
    <text evidence="3">The sequence shown here is derived from an EMBL/GenBank/DDBJ whole genome shotgun (WGS) entry which is preliminary data.</text>
</comment>
<dbReference type="Pfam" id="PF13639">
    <property type="entry name" value="zf-RING_2"/>
    <property type="match status" value="1"/>
</dbReference>
<keyword evidence="1" id="KW-0863">Zinc-finger</keyword>
<evidence type="ECO:0000313" key="4">
    <source>
        <dbReference type="Proteomes" id="UP001439008"/>
    </source>
</evidence>
<dbReference type="EMBL" id="JBDODL010002714">
    <property type="protein sequence ID" value="MES1922390.1"/>
    <property type="molecule type" value="Genomic_DNA"/>
</dbReference>
<dbReference type="Gene3D" id="3.30.40.10">
    <property type="entry name" value="Zinc/RING finger domain, C3HC4 (zinc finger)"/>
    <property type="match status" value="1"/>
</dbReference>
<keyword evidence="1" id="KW-0479">Metal-binding</keyword>
<dbReference type="InterPro" id="IPR013083">
    <property type="entry name" value="Znf_RING/FYVE/PHD"/>
</dbReference>
<accession>A0ABV2ART1</accession>
<dbReference type="Proteomes" id="UP001439008">
    <property type="component" value="Unassembled WGS sequence"/>
</dbReference>
<dbReference type="PANTHER" id="PTHR24007">
    <property type="entry name" value="BRCA1-ASSOCIATED PROTEIN"/>
    <property type="match status" value="1"/>
</dbReference>
<gene>
    <name evidence="3" type="ORF">MHBO_003899</name>
</gene>